<keyword evidence="4" id="KW-0472">Membrane</keyword>
<dbReference type="PROSITE" id="PS50830">
    <property type="entry name" value="TNASE_3"/>
    <property type="match status" value="1"/>
</dbReference>
<evidence type="ECO:0000256" key="3">
    <source>
        <dbReference type="ARBA" id="ARBA00022801"/>
    </source>
</evidence>
<feature type="transmembrane region" description="Helical" evidence="4">
    <location>
        <begin position="21"/>
        <end position="45"/>
    </location>
</feature>
<dbReference type="AlphaFoldDB" id="A0A0D5A2T8"/>
<dbReference type="Pfam" id="PF00565">
    <property type="entry name" value="SNase"/>
    <property type="match status" value="1"/>
</dbReference>
<gene>
    <name evidence="6" type="ORF">FA02_0240</name>
</gene>
<dbReference type="GO" id="GO:0004519">
    <property type="term" value="F:endonuclease activity"/>
    <property type="evidence" value="ECO:0007669"/>
    <property type="project" value="UniProtKB-KW"/>
</dbReference>
<protein>
    <submittedName>
        <fullName evidence="6">Nuclease (SNase-like) protein</fullName>
    </submittedName>
</protein>
<evidence type="ECO:0000259" key="5">
    <source>
        <dbReference type="PROSITE" id="PS50830"/>
    </source>
</evidence>
<sequence length="169" mass="19341">MVQVCFTITMPKNKLNSEQRFIRNILIGFFSALFIVFVFAMIALFQTLTTSQSVSDLPTVTIQNCYDGDTCTTSEGEKIRLACIDTPELRGKKADLIPAKAARDYLNNLVDESKVNIRRITEDRYGRTVAELSKGPMNIQEHLVEKGFARIYERYSSQCEWSMKKYETT</sequence>
<accession>A0A0D5A2T8</accession>
<dbReference type="PANTHER" id="PTHR12302:SF3">
    <property type="entry name" value="SERINE_THREONINE-PROTEIN KINASE 31"/>
    <property type="match status" value="1"/>
</dbReference>
<reference evidence="6" key="1">
    <citation type="submission" date="2014-06" db="EMBL/GenBank/DDBJ databases">
        <authorList>
            <person name="Berube P.M."/>
        </authorList>
    </citation>
    <scope>NUCLEOTIDE SEQUENCE</scope>
    <source>
        <strain evidence="6">P0902-H212</strain>
    </source>
</reference>
<organism evidence="6">
    <name type="scientific">Prochlorococcus marinus str. P0902-H212</name>
    <dbReference type="NCBI Taxonomy" id="1620696"/>
    <lineage>
        <taxon>Bacteria</taxon>
        <taxon>Bacillati</taxon>
        <taxon>Cyanobacteriota</taxon>
        <taxon>Cyanophyceae</taxon>
        <taxon>Synechococcales</taxon>
        <taxon>Prochlorococcaceae</taxon>
        <taxon>Prochlorococcus</taxon>
    </lineage>
</organism>
<evidence type="ECO:0000256" key="1">
    <source>
        <dbReference type="ARBA" id="ARBA00022722"/>
    </source>
</evidence>
<feature type="domain" description="TNase-like" evidence="5">
    <location>
        <begin position="56"/>
        <end position="169"/>
    </location>
</feature>
<keyword evidence="4" id="KW-0812">Transmembrane</keyword>
<keyword evidence="1" id="KW-0540">Nuclease</keyword>
<dbReference type="InterPro" id="IPR035437">
    <property type="entry name" value="SNase_OB-fold_sf"/>
</dbReference>
<dbReference type="SUPFAM" id="SSF50199">
    <property type="entry name" value="Staphylococcal nuclease"/>
    <property type="match status" value="1"/>
</dbReference>
<evidence type="ECO:0000256" key="2">
    <source>
        <dbReference type="ARBA" id="ARBA00022759"/>
    </source>
</evidence>
<proteinExistence type="predicted"/>
<keyword evidence="2" id="KW-0255">Endonuclease</keyword>
<keyword evidence="4" id="KW-1133">Transmembrane helix</keyword>
<keyword evidence="3" id="KW-0378">Hydrolase</keyword>
<dbReference type="PANTHER" id="PTHR12302">
    <property type="entry name" value="EBNA2 BINDING PROTEIN P100"/>
    <property type="match status" value="1"/>
</dbReference>
<dbReference type="Gene3D" id="2.40.50.90">
    <property type="match status" value="1"/>
</dbReference>
<name>A0A0D5A2T8_PROMR</name>
<dbReference type="EMBL" id="KJ947870">
    <property type="protein sequence ID" value="AJW30506.1"/>
    <property type="molecule type" value="Genomic_DNA"/>
</dbReference>
<dbReference type="InterPro" id="IPR016071">
    <property type="entry name" value="Staphylococal_nuclease_OB-fold"/>
</dbReference>
<evidence type="ECO:0000256" key="4">
    <source>
        <dbReference type="SAM" id="Phobius"/>
    </source>
</evidence>
<dbReference type="GO" id="GO:0016787">
    <property type="term" value="F:hydrolase activity"/>
    <property type="evidence" value="ECO:0007669"/>
    <property type="project" value="UniProtKB-KW"/>
</dbReference>
<dbReference type="SMART" id="SM00318">
    <property type="entry name" value="SNc"/>
    <property type="match status" value="1"/>
</dbReference>
<evidence type="ECO:0000313" key="6">
    <source>
        <dbReference type="EMBL" id="AJW30506.1"/>
    </source>
</evidence>